<evidence type="ECO:0000313" key="3">
    <source>
        <dbReference type="Proteomes" id="UP000007523"/>
    </source>
</evidence>
<feature type="transmembrane region" description="Helical" evidence="1">
    <location>
        <begin position="90"/>
        <end position="108"/>
    </location>
</feature>
<feature type="transmembrane region" description="Helical" evidence="1">
    <location>
        <begin position="55"/>
        <end position="78"/>
    </location>
</feature>
<dbReference type="STRING" id="1116391.PM3016_1452"/>
<reference evidence="2 3" key="1">
    <citation type="journal article" date="2012" name="J. Bacteriol.">
        <title>Complete Genome Sequence of Paenibacillus mucilaginosus 3016, a Bacterium Functional as Microbial Fertilizer.</title>
        <authorList>
            <person name="Ma M."/>
            <person name="Wang Z."/>
            <person name="Li L."/>
            <person name="Jiang X."/>
            <person name="Guan D."/>
            <person name="Cao F."/>
            <person name="Chen H."/>
            <person name="Wang X."/>
            <person name="Shen D."/>
            <person name="Du B."/>
            <person name="Li J."/>
        </authorList>
    </citation>
    <scope>NUCLEOTIDE SEQUENCE [LARGE SCALE GENOMIC DNA]</scope>
    <source>
        <strain evidence="2 3">3016</strain>
    </source>
</reference>
<name>H6NGT5_9BACL</name>
<keyword evidence="1" id="KW-0812">Transmembrane</keyword>
<proteinExistence type="predicted"/>
<gene>
    <name evidence="2" type="ORF">PM3016_1452</name>
</gene>
<evidence type="ECO:0000313" key="2">
    <source>
        <dbReference type="EMBL" id="AFC28377.1"/>
    </source>
</evidence>
<dbReference type="KEGG" id="pmq:PM3016_1452"/>
<keyword evidence="3" id="KW-1185">Reference proteome</keyword>
<dbReference type="InterPro" id="IPR048147">
    <property type="entry name" value="CBO0543-like"/>
</dbReference>
<organism evidence="2 3">
    <name type="scientific">Paenibacillus mucilaginosus 3016</name>
    <dbReference type="NCBI Taxonomy" id="1116391"/>
    <lineage>
        <taxon>Bacteria</taxon>
        <taxon>Bacillati</taxon>
        <taxon>Bacillota</taxon>
        <taxon>Bacilli</taxon>
        <taxon>Bacillales</taxon>
        <taxon>Paenibacillaceae</taxon>
        <taxon>Paenibacillus</taxon>
    </lineage>
</organism>
<sequence>MHLAYAIIIILAAWRWGDWKNWKLYHPSMLYITAGSYLYEYLTKDQTMWKFHPDYLYNQTVTVVVYAIVTMPLSVLIFLSRYPKALGKKVFHYGIWIGIYIIGEWFLLRMGRISYQHSWSLWYSLLFDIMMFPMIRLHHKRPLVAYGLSIPIVVSLIYLFHIQLE</sequence>
<keyword evidence="1" id="KW-1133">Transmembrane helix</keyword>
<protein>
    <submittedName>
        <fullName evidence="2">Uncharacterized protein</fullName>
    </submittedName>
</protein>
<dbReference type="EMBL" id="CP003235">
    <property type="protein sequence ID" value="AFC28377.1"/>
    <property type="molecule type" value="Genomic_DNA"/>
</dbReference>
<evidence type="ECO:0000256" key="1">
    <source>
        <dbReference type="SAM" id="Phobius"/>
    </source>
</evidence>
<keyword evidence="1" id="KW-0472">Membrane</keyword>
<dbReference type="HOGENOM" id="CLU_111598_0_0_9"/>
<feature type="transmembrane region" description="Helical" evidence="1">
    <location>
        <begin position="120"/>
        <end position="137"/>
    </location>
</feature>
<accession>H6NGT5</accession>
<dbReference type="NCBIfam" id="NF041644">
    <property type="entry name" value="CBO0543_fam"/>
    <property type="match status" value="1"/>
</dbReference>
<dbReference type="AlphaFoldDB" id="H6NGT5"/>
<dbReference type="Proteomes" id="UP000007523">
    <property type="component" value="Chromosome"/>
</dbReference>
<feature type="transmembrane region" description="Helical" evidence="1">
    <location>
        <begin position="143"/>
        <end position="160"/>
    </location>
</feature>